<proteinExistence type="inferred from homology"/>
<keyword evidence="2" id="KW-0813">Transport</keyword>
<dbReference type="InterPro" id="IPR027417">
    <property type="entry name" value="P-loop_NTPase"/>
</dbReference>
<dbReference type="PANTHER" id="PTHR43335">
    <property type="entry name" value="ABC TRANSPORTER, ATP-BINDING PROTEIN"/>
    <property type="match status" value="1"/>
</dbReference>
<evidence type="ECO:0000259" key="6">
    <source>
        <dbReference type="PROSITE" id="PS50893"/>
    </source>
</evidence>
<dbReference type="Proteomes" id="UP000739538">
    <property type="component" value="Unassembled WGS sequence"/>
</dbReference>
<name>A0A956NEX8_UNCEI</name>
<dbReference type="Pfam" id="PF00005">
    <property type="entry name" value="ABC_tran"/>
    <property type="match status" value="1"/>
</dbReference>
<feature type="compositionally biased region" description="Basic and acidic residues" evidence="5">
    <location>
        <begin position="29"/>
        <end position="39"/>
    </location>
</feature>
<dbReference type="AlphaFoldDB" id="A0A956NEX8"/>
<comment type="caution">
    <text evidence="7">The sequence shown here is derived from an EMBL/GenBank/DDBJ whole genome shotgun (WGS) entry which is preliminary data.</text>
</comment>
<dbReference type="CDD" id="cd03230">
    <property type="entry name" value="ABC_DR_subfamily_A"/>
    <property type="match status" value="1"/>
</dbReference>
<evidence type="ECO:0000256" key="1">
    <source>
        <dbReference type="ARBA" id="ARBA00005417"/>
    </source>
</evidence>
<evidence type="ECO:0000256" key="3">
    <source>
        <dbReference type="ARBA" id="ARBA00022741"/>
    </source>
</evidence>
<evidence type="ECO:0000313" key="7">
    <source>
        <dbReference type="EMBL" id="MCA9757246.1"/>
    </source>
</evidence>
<accession>A0A956NEX8</accession>
<gene>
    <name evidence="7" type="ORF">KDA27_15680</name>
</gene>
<evidence type="ECO:0000313" key="8">
    <source>
        <dbReference type="Proteomes" id="UP000739538"/>
    </source>
</evidence>
<protein>
    <submittedName>
        <fullName evidence="7">ABC transporter ATP-binding protein</fullName>
    </submittedName>
</protein>
<dbReference type="SMART" id="SM00382">
    <property type="entry name" value="AAA"/>
    <property type="match status" value="1"/>
</dbReference>
<dbReference type="EMBL" id="JAGQHS010000089">
    <property type="protein sequence ID" value="MCA9757246.1"/>
    <property type="molecule type" value="Genomic_DNA"/>
</dbReference>
<feature type="region of interest" description="Disordered" evidence="5">
    <location>
        <begin position="1"/>
        <end position="50"/>
    </location>
</feature>
<evidence type="ECO:0000256" key="4">
    <source>
        <dbReference type="ARBA" id="ARBA00022840"/>
    </source>
</evidence>
<sequence length="356" mass="38376">MRGPKTPESAISEGEDGNRVGDSTQTRPDSSRNAHEAHVTNDTSAPHPIEASRLVKTYGPVRAVDDVSFAVHRGEILGLLGPNGAGKSTTLRMLVGFQYPDSGEVRLQGRDVYRQGAEARSRLGYMPEALPLYAEMTVRAYLGYFASLKGVAGPAQAIDRVVQDLSLEDVIQRPCGNLSRGYRQRVGLAQALLADPSVLVLDEPTSGLDPNQIHDFRSLIRRLGQERSVLLSTHILPEALEVCDRLVILSRGRVVAEGRPQELAGSGSGLHWVRLRAASPIAPEQCERFGLEAEGATGQAAERGGGLVYCVRRDLSADDARALLGLVAENGWDLLEWQTGAAGLEAVFRRLTLGGE</sequence>
<evidence type="ECO:0000256" key="2">
    <source>
        <dbReference type="ARBA" id="ARBA00022448"/>
    </source>
</evidence>
<feature type="domain" description="ABC transporter" evidence="6">
    <location>
        <begin position="49"/>
        <end position="276"/>
    </location>
</feature>
<comment type="similarity">
    <text evidence="1">Belongs to the ABC transporter superfamily.</text>
</comment>
<dbReference type="SUPFAM" id="SSF52540">
    <property type="entry name" value="P-loop containing nucleoside triphosphate hydrolases"/>
    <property type="match status" value="1"/>
</dbReference>
<keyword evidence="4 7" id="KW-0067">ATP-binding</keyword>
<dbReference type="InterPro" id="IPR003439">
    <property type="entry name" value="ABC_transporter-like_ATP-bd"/>
</dbReference>
<keyword evidence="3" id="KW-0547">Nucleotide-binding</keyword>
<dbReference type="GO" id="GO:0016887">
    <property type="term" value="F:ATP hydrolysis activity"/>
    <property type="evidence" value="ECO:0007669"/>
    <property type="project" value="InterPro"/>
</dbReference>
<dbReference type="PROSITE" id="PS50893">
    <property type="entry name" value="ABC_TRANSPORTER_2"/>
    <property type="match status" value="1"/>
</dbReference>
<dbReference type="GO" id="GO:0005524">
    <property type="term" value="F:ATP binding"/>
    <property type="evidence" value="ECO:0007669"/>
    <property type="project" value="UniProtKB-KW"/>
</dbReference>
<dbReference type="InterPro" id="IPR003593">
    <property type="entry name" value="AAA+_ATPase"/>
</dbReference>
<dbReference type="Gene3D" id="3.40.50.300">
    <property type="entry name" value="P-loop containing nucleotide triphosphate hydrolases"/>
    <property type="match status" value="1"/>
</dbReference>
<evidence type="ECO:0000256" key="5">
    <source>
        <dbReference type="SAM" id="MobiDB-lite"/>
    </source>
</evidence>
<reference evidence="7" key="1">
    <citation type="submission" date="2020-04" db="EMBL/GenBank/DDBJ databases">
        <authorList>
            <person name="Zhang T."/>
        </authorList>
    </citation>
    <scope>NUCLEOTIDE SEQUENCE</scope>
    <source>
        <strain evidence="7">HKST-UBA02</strain>
    </source>
</reference>
<reference evidence="7" key="2">
    <citation type="journal article" date="2021" name="Microbiome">
        <title>Successional dynamics and alternative stable states in a saline activated sludge microbial community over 9 years.</title>
        <authorList>
            <person name="Wang Y."/>
            <person name="Ye J."/>
            <person name="Ju F."/>
            <person name="Liu L."/>
            <person name="Boyd J.A."/>
            <person name="Deng Y."/>
            <person name="Parks D.H."/>
            <person name="Jiang X."/>
            <person name="Yin X."/>
            <person name="Woodcroft B.J."/>
            <person name="Tyson G.W."/>
            <person name="Hugenholtz P."/>
            <person name="Polz M.F."/>
            <person name="Zhang T."/>
        </authorList>
    </citation>
    <scope>NUCLEOTIDE SEQUENCE</scope>
    <source>
        <strain evidence="7">HKST-UBA02</strain>
    </source>
</reference>
<organism evidence="7 8">
    <name type="scientific">Eiseniibacteriota bacterium</name>
    <dbReference type="NCBI Taxonomy" id="2212470"/>
    <lineage>
        <taxon>Bacteria</taxon>
        <taxon>Candidatus Eiseniibacteriota</taxon>
    </lineage>
</organism>